<dbReference type="AlphaFoldDB" id="A0A1Q6HZV7"/>
<comment type="caution">
    <text evidence="2">The sequence shown here is derived from an EMBL/GenBank/DDBJ whole genome shotgun (WGS) entry which is preliminary data.</text>
</comment>
<proteinExistence type="predicted"/>
<accession>A0A1Q6HZV7</accession>
<sequence length="194" mass="20507">MATKKCPNGHQYDSGIYGDNCPFCPESSHTRVNAGATVSTQVAGGGDTWGATGAGTGATIPVRDNNGGGAGGGHTVIRVLGNDGSNPEGGRKVVGVLASYTTNPSGEIYKIYEGRNMIGRVNTNDIIIDDDNVSKEHLLIFFNEAEGVYWAKDQFSSNGTYINGRFARGETEIKSNDVIVIGKTKLIFLAIPDF</sequence>
<dbReference type="SMART" id="SM00240">
    <property type="entry name" value="FHA"/>
    <property type="match status" value="1"/>
</dbReference>
<evidence type="ECO:0000313" key="3">
    <source>
        <dbReference type="Proteomes" id="UP000186549"/>
    </source>
</evidence>
<feature type="domain" description="FHA" evidence="1">
    <location>
        <begin position="116"/>
        <end position="167"/>
    </location>
</feature>
<dbReference type="Proteomes" id="UP000186549">
    <property type="component" value="Unassembled WGS sequence"/>
</dbReference>
<dbReference type="Pfam" id="PF00498">
    <property type="entry name" value="FHA"/>
    <property type="match status" value="1"/>
</dbReference>
<dbReference type="SUPFAM" id="SSF49879">
    <property type="entry name" value="SMAD/FHA domain"/>
    <property type="match status" value="1"/>
</dbReference>
<dbReference type="CDD" id="cd00060">
    <property type="entry name" value="FHA"/>
    <property type="match status" value="1"/>
</dbReference>
<dbReference type="PROSITE" id="PS50006">
    <property type="entry name" value="FHA_DOMAIN"/>
    <property type="match status" value="1"/>
</dbReference>
<evidence type="ECO:0000259" key="1">
    <source>
        <dbReference type="PROSITE" id="PS50006"/>
    </source>
</evidence>
<dbReference type="InterPro" id="IPR000253">
    <property type="entry name" value="FHA_dom"/>
</dbReference>
<reference evidence="2 3" key="1">
    <citation type="journal article" date="2016" name="Nat. Biotechnol.">
        <title>Measurement of bacterial replication rates in microbial communities.</title>
        <authorList>
            <person name="Brown C.T."/>
            <person name="Olm M.R."/>
            <person name="Thomas B.C."/>
            <person name="Banfield J.F."/>
        </authorList>
    </citation>
    <scope>NUCLEOTIDE SEQUENCE [LARGE SCALE GENOMIC DNA]</scope>
    <source>
        <strain evidence="2">45_41</strain>
    </source>
</reference>
<evidence type="ECO:0000313" key="2">
    <source>
        <dbReference type="EMBL" id="OKZ32185.1"/>
    </source>
</evidence>
<dbReference type="InterPro" id="IPR008984">
    <property type="entry name" value="SMAD_FHA_dom_sf"/>
</dbReference>
<dbReference type="Gene3D" id="2.60.200.20">
    <property type="match status" value="1"/>
</dbReference>
<gene>
    <name evidence="2" type="ORF">BHV79_10880</name>
</gene>
<name>A0A1Q6HZV7_BACUN</name>
<dbReference type="EMBL" id="MNQU01000235">
    <property type="protein sequence ID" value="OKZ32185.1"/>
    <property type="molecule type" value="Genomic_DNA"/>
</dbReference>
<organism evidence="2 3">
    <name type="scientific">Bacteroides uniformis</name>
    <dbReference type="NCBI Taxonomy" id="820"/>
    <lineage>
        <taxon>Bacteria</taxon>
        <taxon>Pseudomonadati</taxon>
        <taxon>Bacteroidota</taxon>
        <taxon>Bacteroidia</taxon>
        <taxon>Bacteroidales</taxon>
        <taxon>Bacteroidaceae</taxon>
        <taxon>Bacteroides</taxon>
    </lineage>
</organism>
<protein>
    <recommendedName>
        <fullName evidence="1">FHA domain-containing protein</fullName>
    </recommendedName>
</protein>